<accession>A0A8J3LV77</accession>
<keyword evidence="2" id="KW-1185">Reference proteome</keyword>
<comment type="caution">
    <text evidence="1">The sequence shown here is derived from an EMBL/GenBank/DDBJ whole genome shotgun (WGS) entry which is preliminary data.</text>
</comment>
<dbReference type="Proteomes" id="UP000653674">
    <property type="component" value="Unassembled WGS sequence"/>
</dbReference>
<dbReference type="AlphaFoldDB" id="A0A8J3LV77"/>
<proteinExistence type="predicted"/>
<evidence type="ECO:0000313" key="1">
    <source>
        <dbReference type="EMBL" id="GIG74454.1"/>
    </source>
</evidence>
<name>A0A8J3LV77_9ACTN</name>
<sequence length="156" mass="15808">MKPMNISSDVGTCAVPEYPAWLGQEVDGAFNASELSGLQCDVVTAPLDLCCGVFVELERAGGPLPPMAQLGDRMLFLVRVGSGAAALAAPSMPVDCESLGIEVTAAGSVLDATDPAATGSWVVPPSAHGADLPTVSTVLTALQAARATTGRREGAR</sequence>
<reference evidence="1" key="1">
    <citation type="submission" date="2021-01" db="EMBL/GenBank/DDBJ databases">
        <title>Whole genome shotgun sequence of Planosporangium flavigriseum NBRC 105377.</title>
        <authorList>
            <person name="Komaki H."/>
            <person name="Tamura T."/>
        </authorList>
    </citation>
    <scope>NUCLEOTIDE SEQUENCE</scope>
    <source>
        <strain evidence="1">NBRC 105377</strain>
    </source>
</reference>
<dbReference type="EMBL" id="BONU01000018">
    <property type="protein sequence ID" value="GIG74454.1"/>
    <property type="molecule type" value="Genomic_DNA"/>
</dbReference>
<gene>
    <name evidence="1" type="ORF">Pfl04_28580</name>
</gene>
<evidence type="ECO:0000313" key="2">
    <source>
        <dbReference type="Proteomes" id="UP000653674"/>
    </source>
</evidence>
<organism evidence="1 2">
    <name type="scientific">Planosporangium flavigriseum</name>
    <dbReference type="NCBI Taxonomy" id="373681"/>
    <lineage>
        <taxon>Bacteria</taxon>
        <taxon>Bacillati</taxon>
        <taxon>Actinomycetota</taxon>
        <taxon>Actinomycetes</taxon>
        <taxon>Micromonosporales</taxon>
        <taxon>Micromonosporaceae</taxon>
        <taxon>Planosporangium</taxon>
    </lineage>
</organism>
<protein>
    <submittedName>
        <fullName evidence="1">Uncharacterized protein</fullName>
    </submittedName>
</protein>